<name>A0ABD1TVX7_9LAMI</name>
<evidence type="ECO:0000256" key="8">
    <source>
        <dbReference type="ARBA" id="ARBA00023034"/>
    </source>
</evidence>
<dbReference type="PANTHER" id="PTHR10896">
    <property type="entry name" value="GALACTOSYLGALACTOSYLXYLOSYLPROTEIN 3-BETA-GLUCURONOSYLTRANSFERASE BETA-1,3-GLUCURONYLTRANSFERASE"/>
    <property type="match status" value="1"/>
</dbReference>
<dbReference type="EMBL" id="JBFOLK010000004">
    <property type="protein sequence ID" value="KAL2516877.1"/>
    <property type="molecule type" value="Genomic_DNA"/>
</dbReference>
<dbReference type="GO" id="GO:0016757">
    <property type="term" value="F:glycosyltransferase activity"/>
    <property type="evidence" value="ECO:0007669"/>
    <property type="project" value="UniProtKB-KW"/>
</dbReference>
<dbReference type="FunFam" id="3.90.550.10:FF:000064">
    <property type="entry name" value="Glycosyltransferases"/>
    <property type="match status" value="1"/>
</dbReference>
<evidence type="ECO:0000256" key="14">
    <source>
        <dbReference type="RuleBase" id="RU363127"/>
    </source>
</evidence>
<keyword evidence="8 14" id="KW-0333">Golgi apparatus</keyword>
<dbReference type="InterPro" id="IPR005027">
    <property type="entry name" value="Glyco_trans_43"/>
</dbReference>
<dbReference type="InterPro" id="IPR029044">
    <property type="entry name" value="Nucleotide-diphossugar_trans"/>
</dbReference>
<keyword evidence="7 14" id="KW-1133">Transmembrane helix</keyword>
<feature type="site" description="Interaction with galactose moiety of substrate glycoprotein" evidence="13">
    <location>
        <position position="329"/>
    </location>
</feature>
<keyword evidence="5 14" id="KW-0812">Transmembrane</keyword>
<dbReference type="CDD" id="cd00218">
    <property type="entry name" value="GlcAT-I"/>
    <property type="match status" value="1"/>
</dbReference>
<dbReference type="GO" id="GO:0000139">
    <property type="term" value="C:Golgi membrane"/>
    <property type="evidence" value="ECO:0007669"/>
    <property type="project" value="UniProtKB-SubCell"/>
</dbReference>
<feature type="binding site" evidence="12">
    <location>
        <position position="294"/>
    </location>
    <ligand>
        <name>Mn(2+)</name>
        <dbReference type="ChEBI" id="CHEBI:29035"/>
    </ligand>
</feature>
<protein>
    <recommendedName>
        <fullName evidence="14">Glycosyltransferases</fullName>
        <ecNumber evidence="14">2.4.-.-</ecNumber>
    </recommendedName>
</protein>
<dbReference type="SUPFAM" id="SSF53448">
    <property type="entry name" value="Nucleotide-diphospho-sugar transferases"/>
    <property type="match status" value="1"/>
</dbReference>
<dbReference type="EC" id="2.4.-.-" evidence="14"/>
<feature type="transmembrane region" description="Helical" evidence="14">
    <location>
        <begin position="89"/>
        <end position="109"/>
    </location>
</feature>
<proteinExistence type="inferred from homology"/>
<accession>A0ABD1TVX7</accession>
<evidence type="ECO:0000313" key="17">
    <source>
        <dbReference type="Proteomes" id="UP001604336"/>
    </source>
</evidence>
<organism evidence="16 17">
    <name type="scientific">Abeliophyllum distichum</name>
    <dbReference type="NCBI Taxonomy" id="126358"/>
    <lineage>
        <taxon>Eukaryota</taxon>
        <taxon>Viridiplantae</taxon>
        <taxon>Streptophyta</taxon>
        <taxon>Embryophyta</taxon>
        <taxon>Tracheophyta</taxon>
        <taxon>Spermatophyta</taxon>
        <taxon>Magnoliopsida</taxon>
        <taxon>eudicotyledons</taxon>
        <taxon>Gunneridae</taxon>
        <taxon>Pentapetalae</taxon>
        <taxon>asterids</taxon>
        <taxon>lamiids</taxon>
        <taxon>Lamiales</taxon>
        <taxon>Oleaceae</taxon>
        <taxon>Forsythieae</taxon>
        <taxon>Abeliophyllum</taxon>
    </lineage>
</organism>
<dbReference type="PANTHER" id="PTHR10896:SF20">
    <property type="entry name" value="BETA-1,4-XYLOSYLTRANSFERASE IRX9L-RELATED"/>
    <property type="match status" value="1"/>
</dbReference>
<sequence length="482" mass="54596">MASIRRTLSPVPRPGSLMNGEAYQVASPLSKSSSNSLNPPQHSGLLPSSLGSLDYALYKVQNFILGLLSQRPSRSLDRSRVKGQIWRRALFHFFICFVAGVFVGLTPLFSLNLSMNVMSRHQDFFFEVLQPVANSQFQGGERNETLELGRLSLNENATLDPHGMNNEPKDGNSDDIVSNSSSSSVNQGSNPVLHKLLIIVTPTHARPLQAYYLNRLAHTLKLVPHPFLWIVVEMNSQSMETADLLRKTGVMYRHLFCSKNSTDMKDRRVHLRNVALSHIETHRLEGIVYFADDDNIYSANLFRPMRQIRRFGTWTVAKLMESRKDIILEGPICNGSQVIGWHIDDMTKRFRRFHAKMSGFAFNSTVIWDPKRWHRPTLEPIRQLDTAKEGFQASTFIEQIVEDESQMECLPQESSAIMVWHHSMDSRSYPQGCDVVQLEKPENGNVLAIPLFIDLTVISVQLLSLNVSWIGCYLSKSNIVAV</sequence>
<dbReference type="Gene3D" id="3.90.550.10">
    <property type="entry name" value="Spore Coat Polysaccharide Biosynthesis Protein SpsA, Chain A"/>
    <property type="match status" value="1"/>
</dbReference>
<comment type="subcellular location">
    <subcellularLocation>
        <location evidence="1 14">Golgi apparatus membrane</location>
        <topology evidence="1 14">Single-pass type II membrane protein</topology>
    </subcellularLocation>
</comment>
<dbReference type="AlphaFoldDB" id="A0ABD1TVX7"/>
<evidence type="ECO:0000256" key="15">
    <source>
        <dbReference type="SAM" id="MobiDB-lite"/>
    </source>
</evidence>
<keyword evidence="3" id="KW-0328">Glycosyltransferase</keyword>
<reference evidence="17" key="1">
    <citation type="submission" date="2024-07" db="EMBL/GenBank/DDBJ databases">
        <title>Two chromosome-level genome assemblies of Korean endemic species Abeliophyllum distichum and Forsythia ovata (Oleaceae).</title>
        <authorList>
            <person name="Jang H."/>
        </authorList>
    </citation>
    <scope>NUCLEOTIDE SEQUENCE [LARGE SCALE GENOMIC DNA]</scope>
</reference>
<evidence type="ECO:0000256" key="12">
    <source>
        <dbReference type="PIRSR" id="PIRSR605027-3"/>
    </source>
</evidence>
<evidence type="ECO:0000256" key="2">
    <source>
        <dbReference type="ARBA" id="ARBA00007706"/>
    </source>
</evidence>
<keyword evidence="6 14" id="KW-0735">Signal-anchor</keyword>
<dbReference type="GO" id="GO:0071555">
    <property type="term" value="P:cell wall organization"/>
    <property type="evidence" value="ECO:0007669"/>
    <property type="project" value="UniProtKB-KW"/>
</dbReference>
<evidence type="ECO:0000256" key="6">
    <source>
        <dbReference type="ARBA" id="ARBA00022968"/>
    </source>
</evidence>
<keyword evidence="11 14" id="KW-0961">Cell wall biogenesis/degradation</keyword>
<evidence type="ECO:0000256" key="4">
    <source>
        <dbReference type="ARBA" id="ARBA00022679"/>
    </source>
</evidence>
<dbReference type="Pfam" id="PF03360">
    <property type="entry name" value="Glyco_transf_43"/>
    <property type="match status" value="1"/>
</dbReference>
<keyword evidence="10" id="KW-0325">Glycoprotein</keyword>
<evidence type="ECO:0000256" key="1">
    <source>
        <dbReference type="ARBA" id="ARBA00004323"/>
    </source>
</evidence>
<comment type="cofactor">
    <cofactor evidence="12">
        <name>Mn(2+)</name>
        <dbReference type="ChEBI" id="CHEBI:29035"/>
    </cofactor>
</comment>
<comment type="function">
    <text evidence="14">Involved in the synthesis of glucuronoxylan hemicellulose in secondary cell walls.</text>
</comment>
<comment type="similarity">
    <text evidence="2 14">Belongs to the glycosyltransferase 43 family.</text>
</comment>
<evidence type="ECO:0000256" key="13">
    <source>
        <dbReference type="PIRSR" id="PIRSR605027-4"/>
    </source>
</evidence>
<evidence type="ECO:0000256" key="9">
    <source>
        <dbReference type="ARBA" id="ARBA00023136"/>
    </source>
</evidence>
<feature type="compositionally biased region" description="Low complexity" evidence="15">
    <location>
        <begin position="174"/>
        <end position="187"/>
    </location>
</feature>
<evidence type="ECO:0000256" key="5">
    <source>
        <dbReference type="ARBA" id="ARBA00022692"/>
    </source>
</evidence>
<keyword evidence="12" id="KW-0479">Metal-binding</keyword>
<evidence type="ECO:0000313" key="16">
    <source>
        <dbReference type="EMBL" id="KAL2516877.1"/>
    </source>
</evidence>
<evidence type="ECO:0000256" key="10">
    <source>
        <dbReference type="ARBA" id="ARBA00023180"/>
    </source>
</evidence>
<evidence type="ECO:0000256" key="11">
    <source>
        <dbReference type="ARBA" id="ARBA00023316"/>
    </source>
</evidence>
<evidence type="ECO:0000256" key="3">
    <source>
        <dbReference type="ARBA" id="ARBA00022676"/>
    </source>
</evidence>
<keyword evidence="17" id="KW-1185">Reference proteome</keyword>
<keyword evidence="12" id="KW-0464">Manganese</keyword>
<keyword evidence="9 14" id="KW-0472">Membrane</keyword>
<gene>
    <name evidence="16" type="ORF">Adt_13124</name>
</gene>
<evidence type="ECO:0000256" key="7">
    <source>
        <dbReference type="ARBA" id="ARBA00022989"/>
    </source>
</evidence>
<dbReference type="Proteomes" id="UP001604336">
    <property type="component" value="Unassembled WGS sequence"/>
</dbReference>
<keyword evidence="4 14" id="KW-0808">Transferase</keyword>
<feature type="region of interest" description="Disordered" evidence="15">
    <location>
        <begin position="157"/>
        <end position="187"/>
    </location>
</feature>
<comment type="caution">
    <text evidence="16">The sequence shown here is derived from an EMBL/GenBank/DDBJ whole genome shotgun (WGS) entry which is preliminary data.</text>
</comment>